<protein>
    <recommendedName>
        <fullName evidence="12">Pre-mRNA cleavage complex 2 protein Pcf11</fullName>
    </recommendedName>
    <alternativeName>
        <fullName evidence="13">Pre-mRNA cleavage complex II protein Pcf11</fullName>
    </alternativeName>
</protein>
<evidence type="ECO:0000256" key="13">
    <source>
        <dbReference type="ARBA" id="ARBA00083113"/>
    </source>
</evidence>
<organism evidence="17 18">
    <name type="scientific">Chelydra serpentina</name>
    <name type="common">Snapping turtle</name>
    <name type="synonym">Testudo serpentina</name>
    <dbReference type="NCBI Taxonomy" id="8475"/>
    <lineage>
        <taxon>Eukaryota</taxon>
        <taxon>Metazoa</taxon>
        <taxon>Chordata</taxon>
        <taxon>Craniata</taxon>
        <taxon>Vertebrata</taxon>
        <taxon>Euteleostomi</taxon>
        <taxon>Archelosauria</taxon>
        <taxon>Testudinata</taxon>
        <taxon>Testudines</taxon>
        <taxon>Cryptodira</taxon>
        <taxon>Durocryptodira</taxon>
        <taxon>Americhelydia</taxon>
        <taxon>Chelydroidea</taxon>
        <taxon>Chelydridae</taxon>
        <taxon>Chelydra</taxon>
    </lineage>
</organism>
<feature type="region of interest" description="Disordered" evidence="15">
    <location>
        <begin position="750"/>
        <end position="811"/>
    </location>
</feature>
<evidence type="ECO:0000313" key="18">
    <source>
        <dbReference type="Proteomes" id="UP000694403"/>
    </source>
</evidence>
<evidence type="ECO:0000256" key="4">
    <source>
        <dbReference type="ARBA" id="ARBA00022553"/>
    </source>
</evidence>
<evidence type="ECO:0000256" key="10">
    <source>
        <dbReference type="ARBA" id="ARBA00057101"/>
    </source>
</evidence>
<evidence type="ECO:0000256" key="11">
    <source>
        <dbReference type="ARBA" id="ARBA00063659"/>
    </source>
</evidence>
<feature type="coiled-coil region" evidence="14">
    <location>
        <begin position="207"/>
        <end position="234"/>
    </location>
</feature>
<evidence type="ECO:0000256" key="12">
    <source>
        <dbReference type="ARBA" id="ARBA00068814"/>
    </source>
</evidence>
<feature type="compositionally biased region" description="Basic and acidic residues" evidence="15">
    <location>
        <begin position="341"/>
        <end position="363"/>
    </location>
</feature>
<evidence type="ECO:0000256" key="7">
    <source>
        <dbReference type="ARBA" id="ARBA00022990"/>
    </source>
</evidence>
<feature type="region of interest" description="Disordered" evidence="15">
    <location>
        <begin position="264"/>
        <end position="641"/>
    </location>
</feature>
<feature type="compositionally biased region" description="Basic and acidic residues" evidence="15">
    <location>
        <begin position="524"/>
        <end position="563"/>
    </location>
</feature>
<feature type="compositionally biased region" description="Basic and acidic residues" evidence="15">
    <location>
        <begin position="287"/>
        <end position="298"/>
    </location>
</feature>
<feature type="compositionally biased region" description="Basic residues" evidence="15">
    <location>
        <begin position="488"/>
        <end position="502"/>
    </location>
</feature>
<dbReference type="InterPro" id="IPR054127">
    <property type="entry name" value="Pcf11_C"/>
</dbReference>
<keyword evidence="8 14" id="KW-0175">Coiled coil</keyword>
<dbReference type="InterPro" id="IPR048832">
    <property type="entry name" value="PCF11_charged"/>
</dbReference>
<dbReference type="GO" id="GO:0003729">
    <property type="term" value="F:mRNA binding"/>
    <property type="evidence" value="ECO:0007669"/>
    <property type="project" value="InterPro"/>
</dbReference>
<dbReference type="Pfam" id="PF04818">
    <property type="entry name" value="CID"/>
    <property type="match status" value="1"/>
</dbReference>
<evidence type="ECO:0000256" key="14">
    <source>
        <dbReference type="SAM" id="Coils"/>
    </source>
</evidence>
<comment type="function">
    <text evidence="10">Component of pre-mRNA cleavage complex II, which promotes transcription termination by RNA polymerase II.</text>
</comment>
<dbReference type="Pfam" id="PF21936">
    <property type="entry name" value="Pcf11_C"/>
    <property type="match status" value="1"/>
</dbReference>
<dbReference type="InterPro" id="IPR047415">
    <property type="entry name" value="Pcf11_CID"/>
</dbReference>
<keyword evidence="7" id="KW-0007">Acetylation</keyword>
<feature type="compositionally biased region" description="Basic residues" evidence="15">
    <location>
        <begin position="469"/>
        <end position="480"/>
    </location>
</feature>
<feature type="region of interest" description="Disordered" evidence="15">
    <location>
        <begin position="160"/>
        <end position="191"/>
    </location>
</feature>
<keyword evidence="9" id="KW-0539">Nucleus</keyword>
<keyword evidence="5" id="KW-0507">mRNA processing</keyword>
<feature type="region of interest" description="Disordered" evidence="15">
    <location>
        <begin position="869"/>
        <end position="1031"/>
    </location>
</feature>
<feature type="region of interest" description="Disordered" evidence="15">
    <location>
        <begin position="1524"/>
        <end position="1562"/>
    </location>
</feature>
<dbReference type="InterPro" id="IPR021605">
    <property type="entry name" value="Pcf11_Clp1-ID"/>
</dbReference>
<sequence>MSGPESSAGGAEAREDACRDYQSSLEDLTFNSKPHINMLTILAEENVPFAKDIVSLIEAQIAKAPSTEKLPVMYLMDSIVKNVGREYLTAFTKNLVATFICVFEKVDENTRKSLFKLRSTWDEIFPLKKLYALDVRVNSLDPAWPIKPLPPNVNTSSIHVNPKFLNKSPEESPAPTSTVSSSGTSTPPAVPEIQKNLTQEQLIRQQLLAKQKQLLELQQKKLELELEQTKAQLAVSLSVQQGTTTMGSVQAPSKQHVSQIPHMTVKTPHQASVQSEKNRPSPSSQFHDVKVVNRDPRLNRMAQHSSHAKDQSHRKEFLSTTSQSDIKANKIVQAEKQNLSKQEKLKSSEKTQKKEFDQLDAKSKSPSPLKSKLSHTKDAKSQECESMKVSEISKRDPRLKKHLQEKPDGKDDETKEKRKSMERKEKEEHKTSEHRPIGSRNKVINGIVQKQDSITEESEKQGGKLGRSSNRKRSRSRSPKSRSPSTHSPKRRERRSPKRRLRSLSPTSSIPKIGKLRQSGPKQSHVEEFILTTREERNSNKRNLKQDARDPRRLKKTQEDRPQETANQHSTKSTPEPKENVENWQGSKSSKRWKSGWEESKNPQQNDEHQGPSKSPHQRHREIWAASKGILSPRAPKQQHRLSVDANLQIPKELTSASKRELLKKANERLTSGEITQDEFLVVAHQIRQLFQYQEGKHRCVREEPRSPFSECFKRPRYEDPEKTSFIESPGSRFGGIDVKQRLGALMEDRPLFDGSPRQPAARGGGDGQAGHFVDGPSNSSSPRIEGPPAQASMRFEGPLGQVGEGAASQFDGPLGQAVGGGVLRFDGPPGQIGTLRFEGPLGQVGPGSTLRFESPLGKVGGALRFEGPVGGRRLEGPAGQTMGGLRFEGPHGQPSGGLRFEGPHGQPMGPHGQPGGGLRFEGPHGQPMGPRGQPGSGLRFEGPLIQAMGPHGQPGSGLRFEGPHGQPVGPHGQPGGLRFEGPHVQGGGGLRFEGPHVQPGLGPRFEGPSVQTGGGLRFEGSLGQTGPRFDGCHSSRFDSQPGQLSLLQRFDGLHGQPGPRFERAPTQQTPPRFDGPPGQQPRFDTPVPQRFDGPQHQPGSRFAMPHGLQGPRFENVANPPASRLETVSYGQTGPYSEHPNQTYNGPSHGMQFQRPEMFDASQGPNFNGPPGPGAQNFPNPLNRVSGHYFDDKNLQGPQYGNFNTLPISISVGNTQQPQQVPGLSVSSQPGPYSQGQTYLPVLAQNPGSFVQHQAGSLPLSYPDNHLGQLDVNELFSKLLSTGILKVSKTTDSTSAQVNETSTQPAPEEEEEDQEQSEDQDIPDLTNFTVEELKQRYDSVINRLYTGIQCYSCGMRFTTSQTDVYADHLDWHYRQNRTEKDISRKVTHRRWYYSLTDWIEFEEIADLEERAKSQFFEKVHEEVVLKTQEAAKEKEFQSVPAGPAGVDESCEICQEQFEQYWDEEEEEWHLKNAIRVEEKIYHPSCYEDYQKTSSFDCTPSPSKTPVENPLNIMLNIVKQEIQEPCNSPKVKEEPVDTPATCMEESTPASTDIKTETDKVEPV</sequence>
<dbReference type="Pfam" id="PF20827">
    <property type="entry name" value="PCF11_charged"/>
    <property type="match status" value="1"/>
</dbReference>
<evidence type="ECO:0000256" key="15">
    <source>
        <dbReference type="SAM" id="MobiDB-lite"/>
    </source>
</evidence>
<feature type="region of interest" description="Disordered" evidence="15">
    <location>
        <begin position="1051"/>
        <end position="1099"/>
    </location>
</feature>
<reference evidence="17" key="2">
    <citation type="submission" date="2025-09" db="UniProtKB">
        <authorList>
            <consortium name="Ensembl"/>
        </authorList>
    </citation>
    <scope>IDENTIFICATION</scope>
</reference>
<dbReference type="CDD" id="cd16982">
    <property type="entry name" value="CID_Pcf11"/>
    <property type="match status" value="1"/>
</dbReference>
<accession>A0A8C3RKF8</accession>
<dbReference type="Gene3D" id="1.25.40.90">
    <property type="match status" value="1"/>
</dbReference>
<dbReference type="Pfam" id="PF20845">
    <property type="entry name" value="Pcf11_helical"/>
    <property type="match status" value="1"/>
</dbReference>
<evidence type="ECO:0000256" key="9">
    <source>
        <dbReference type="ARBA" id="ARBA00023242"/>
    </source>
</evidence>
<dbReference type="Pfam" id="PF20844">
    <property type="entry name" value="PCF11_RFEG_rpt"/>
    <property type="match status" value="1"/>
</dbReference>
<feature type="region of interest" description="Disordered" evidence="15">
    <location>
        <begin position="1290"/>
        <end position="1324"/>
    </location>
</feature>
<comment type="subcellular location">
    <subcellularLocation>
        <location evidence="1">Nucleus</location>
    </subcellularLocation>
</comment>
<dbReference type="GO" id="GO:0005737">
    <property type="term" value="C:cytoplasm"/>
    <property type="evidence" value="ECO:0007669"/>
    <property type="project" value="TreeGrafter"/>
</dbReference>
<feature type="compositionally biased region" description="Polar residues" evidence="15">
    <location>
        <begin position="267"/>
        <end position="286"/>
    </location>
</feature>
<dbReference type="GO" id="GO:0031124">
    <property type="term" value="P:mRNA 3'-end processing"/>
    <property type="evidence" value="ECO:0007669"/>
    <property type="project" value="InterPro"/>
</dbReference>
<dbReference type="SMART" id="SM00582">
    <property type="entry name" value="RPR"/>
    <property type="match status" value="1"/>
</dbReference>
<dbReference type="InterPro" id="IPR048830">
    <property type="entry name" value="PCF11_helical"/>
</dbReference>
<evidence type="ECO:0000256" key="8">
    <source>
        <dbReference type="ARBA" id="ARBA00023054"/>
    </source>
</evidence>
<evidence type="ECO:0000256" key="3">
    <source>
        <dbReference type="ARBA" id="ARBA00022499"/>
    </source>
</evidence>
<dbReference type="Pfam" id="PF11526">
    <property type="entry name" value="Pfc11_Clp1_ID"/>
    <property type="match status" value="1"/>
</dbReference>
<evidence type="ECO:0000313" key="17">
    <source>
        <dbReference type="Ensembl" id="ENSCSRP00000000011.1"/>
    </source>
</evidence>
<feature type="region of interest" description="Disordered" evidence="15">
    <location>
        <begin position="1214"/>
        <end position="1239"/>
    </location>
</feature>
<keyword evidence="18" id="KW-1185">Reference proteome</keyword>
<proteinExistence type="predicted"/>
<evidence type="ECO:0000256" key="2">
    <source>
        <dbReference type="ARBA" id="ARBA00022481"/>
    </source>
</evidence>
<evidence type="ECO:0000256" key="1">
    <source>
        <dbReference type="ARBA" id="ARBA00004123"/>
    </source>
</evidence>
<feature type="compositionally biased region" description="Polar residues" evidence="15">
    <location>
        <begin position="564"/>
        <end position="574"/>
    </location>
</feature>
<feature type="compositionally biased region" description="Acidic residues" evidence="15">
    <location>
        <begin position="1307"/>
        <end position="1322"/>
    </location>
</feature>
<keyword evidence="3" id="KW-1017">Isopeptide bond</keyword>
<dbReference type="GO" id="GO:0005849">
    <property type="term" value="C:mRNA cleavage factor complex"/>
    <property type="evidence" value="ECO:0007669"/>
    <property type="project" value="InterPro"/>
</dbReference>
<feature type="compositionally biased region" description="Polar residues" evidence="15">
    <location>
        <begin position="1214"/>
        <end position="1238"/>
    </location>
</feature>
<evidence type="ECO:0000259" key="16">
    <source>
        <dbReference type="PROSITE" id="PS51391"/>
    </source>
</evidence>
<dbReference type="PANTHER" id="PTHR15921">
    <property type="entry name" value="PRE-MRNA CLEAVAGE COMPLEX II"/>
    <property type="match status" value="1"/>
</dbReference>
<dbReference type="Ensembl" id="ENSCSRT00000000012.1">
    <property type="protein sequence ID" value="ENSCSRP00000000011.1"/>
    <property type="gene ID" value="ENSCSRG00000000009.1"/>
</dbReference>
<feature type="compositionally biased region" description="Basic and acidic residues" evidence="15">
    <location>
        <begin position="307"/>
        <end position="317"/>
    </location>
</feature>
<dbReference type="InterPro" id="IPR006569">
    <property type="entry name" value="CID_dom"/>
</dbReference>
<dbReference type="Proteomes" id="UP000694403">
    <property type="component" value="Unplaced"/>
</dbReference>
<dbReference type="PROSITE" id="PS51391">
    <property type="entry name" value="CID"/>
    <property type="match status" value="1"/>
</dbReference>
<feature type="compositionally biased region" description="Basic and acidic residues" evidence="15">
    <location>
        <begin position="1552"/>
        <end position="1562"/>
    </location>
</feature>
<dbReference type="SUPFAM" id="SSF48464">
    <property type="entry name" value="ENTH/VHS domain"/>
    <property type="match status" value="1"/>
</dbReference>
<feature type="compositionally biased region" description="Basic and acidic residues" evidence="15">
    <location>
        <begin position="595"/>
        <end position="611"/>
    </location>
</feature>
<reference evidence="17" key="1">
    <citation type="submission" date="2025-08" db="UniProtKB">
        <authorList>
            <consortium name="Ensembl"/>
        </authorList>
    </citation>
    <scope>IDENTIFICATION</scope>
</reference>
<feature type="domain" description="CID" evidence="16">
    <location>
        <begin position="13"/>
        <end position="141"/>
    </location>
</feature>
<dbReference type="InterPro" id="IPR045154">
    <property type="entry name" value="PCF11-like"/>
</dbReference>
<dbReference type="FunFam" id="1.25.40.90:FF:000015">
    <property type="entry name" value="Pre-mRNA cleavage complex 2 protein Pcf11"/>
    <property type="match status" value="1"/>
</dbReference>
<feature type="compositionally biased region" description="Basic and acidic residues" evidence="15">
    <location>
        <begin position="422"/>
        <end position="436"/>
    </location>
</feature>
<name>A0A8C3RKF8_CHESE</name>
<dbReference type="GO" id="GO:0000993">
    <property type="term" value="F:RNA polymerase II complex binding"/>
    <property type="evidence" value="ECO:0007669"/>
    <property type="project" value="InterPro"/>
</dbReference>
<evidence type="ECO:0000256" key="5">
    <source>
        <dbReference type="ARBA" id="ARBA00022664"/>
    </source>
</evidence>
<feature type="compositionally biased region" description="Basic and acidic residues" evidence="15">
    <location>
        <begin position="375"/>
        <end position="416"/>
    </location>
</feature>
<keyword evidence="4" id="KW-0597">Phosphoprotein</keyword>
<dbReference type="GO" id="GO:0006369">
    <property type="term" value="P:termination of RNA polymerase II transcription"/>
    <property type="evidence" value="ECO:0007669"/>
    <property type="project" value="InterPro"/>
</dbReference>
<evidence type="ECO:0000256" key="6">
    <source>
        <dbReference type="ARBA" id="ARBA00022843"/>
    </source>
</evidence>
<dbReference type="PANTHER" id="PTHR15921:SF3">
    <property type="entry name" value="PRE-MRNA CLEAVAGE COMPLEX 2 PROTEIN PCF11"/>
    <property type="match status" value="1"/>
</dbReference>
<dbReference type="InterPro" id="IPR008942">
    <property type="entry name" value="ENTH_VHS"/>
</dbReference>
<keyword evidence="2" id="KW-0488">Methylation</keyword>
<keyword evidence="6" id="KW-0832">Ubl conjugation</keyword>
<dbReference type="InterPro" id="IPR048829">
    <property type="entry name" value="PCF11_RFEG_rpt"/>
</dbReference>
<feature type="compositionally biased region" description="Polar residues" evidence="15">
    <location>
        <begin position="1290"/>
        <end position="1305"/>
    </location>
</feature>
<comment type="subunit">
    <text evidence="11">Associates with the phosphorylated CTD domain of POLR2A /RNA polymerase II.</text>
</comment>
<feature type="compositionally biased region" description="Low complexity" evidence="15">
    <location>
        <begin position="171"/>
        <end position="187"/>
    </location>
</feature>